<name>A0A0G0IP88_9BACT</name>
<dbReference type="EMBL" id="LBSM01000015">
    <property type="protein sequence ID" value="KKQ17836.1"/>
    <property type="molecule type" value="Genomic_DNA"/>
</dbReference>
<evidence type="ECO:0000313" key="3">
    <source>
        <dbReference type="Proteomes" id="UP000034508"/>
    </source>
</evidence>
<evidence type="ECO:0000256" key="1">
    <source>
        <dbReference type="SAM" id="Coils"/>
    </source>
</evidence>
<organism evidence="2 3">
    <name type="scientific">Berkelbacteria bacterium GW2011_GWA1_36_9</name>
    <dbReference type="NCBI Taxonomy" id="1618331"/>
    <lineage>
        <taxon>Bacteria</taxon>
        <taxon>Candidatus Berkelbacteria</taxon>
    </lineage>
</organism>
<accession>A0A0G0IP88</accession>
<dbReference type="Proteomes" id="UP000034508">
    <property type="component" value="Unassembled WGS sequence"/>
</dbReference>
<feature type="coiled-coil region" evidence="1">
    <location>
        <begin position="25"/>
        <end position="106"/>
    </location>
</feature>
<sequence length="115" mass="13557">MGESQSRYSIVERLTTMKLEIMNGKLALKDEVRNKEQNIAKLKNDLDNWKKDVQEDIKREQRKREIEIDRSAQDYKNAEEQMNDQIKVFEEQVKAIEEALKSIEEISKTSPTIQS</sequence>
<reference evidence="2 3" key="1">
    <citation type="journal article" date="2015" name="Nature">
        <title>rRNA introns, odd ribosomes, and small enigmatic genomes across a large radiation of phyla.</title>
        <authorList>
            <person name="Brown C.T."/>
            <person name="Hug L.A."/>
            <person name="Thomas B.C."/>
            <person name="Sharon I."/>
            <person name="Castelle C.J."/>
            <person name="Singh A."/>
            <person name="Wilkins M.J."/>
            <person name="Williams K.H."/>
            <person name="Banfield J.F."/>
        </authorList>
    </citation>
    <scope>NUCLEOTIDE SEQUENCE [LARGE SCALE GENOMIC DNA]</scope>
</reference>
<gene>
    <name evidence="2" type="ORF">US31_C0015G0002</name>
</gene>
<comment type="caution">
    <text evidence="2">The sequence shown here is derived from an EMBL/GenBank/DDBJ whole genome shotgun (WGS) entry which is preliminary data.</text>
</comment>
<proteinExistence type="predicted"/>
<evidence type="ECO:0000313" key="2">
    <source>
        <dbReference type="EMBL" id="KKQ17836.1"/>
    </source>
</evidence>
<dbReference type="AlphaFoldDB" id="A0A0G0IP88"/>
<protein>
    <submittedName>
        <fullName evidence="2">Uncharacterized protein</fullName>
    </submittedName>
</protein>
<keyword evidence="1" id="KW-0175">Coiled coil</keyword>